<feature type="transmembrane region" description="Helical" evidence="2">
    <location>
        <begin position="54"/>
        <end position="77"/>
    </location>
</feature>
<comment type="caution">
    <text evidence="3">The sequence shown here is derived from an EMBL/GenBank/DDBJ whole genome shotgun (WGS) entry which is preliminary data.</text>
</comment>
<evidence type="ECO:0000256" key="2">
    <source>
        <dbReference type="SAM" id="Phobius"/>
    </source>
</evidence>
<reference evidence="3 4" key="1">
    <citation type="submission" date="2020-07" db="EMBL/GenBank/DDBJ databases">
        <title>Thermogemmata thermophila gen. nov., sp. nov., a novel moderate thermophilic planctomycete from a Kamchatka hot spring.</title>
        <authorList>
            <person name="Elcheninov A.G."/>
            <person name="Podosokorskaya O.A."/>
            <person name="Kovaleva O.L."/>
            <person name="Novikov A."/>
            <person name="Bonch-Osmolovskaya E.A."/>
            <person name="Toshchakov S.V."/>
            <person name="Kublanov I.V."/>
        </authorList>
    </citation>
    <scope>NUCLEOTIDE SEQUENCE [LARGE SCALE GENOMIC DNA]</scope>
    <source>
        <strain evidence="3 4">2918</strain>
    </source>
</reference>
<accession>A0A7V8VCY6</accession>
<keyword evidence="4" id="KW-1185">Reference proteome</keyword>
<keyword evidence="2" id="KW-0812">Transmembrane</keyword>
<feature type="region of interest" description="Disordered" evidence="1">
    <location>
        <begin position="1"/>
        <end position="20"/>
    </location>
</feature>
<evidence type="ECO:0000313" key="4">
    <source>
        <dbReference type="Proteomes" id="UP000542342"/>
    </source>
</evidence>
<dbReference type="AlphaFoldDB" id="A0A7V8VCY6"/>
<organism evidence="3 4">
    <name type="scientific">Thermogemmata fonticola</name>
    <dbReference type="NCBI Taxonomy" id="2755323"/>
    <lineage>
        <taxon>Bacteria</taxon>
        <taxon>Pseudomonadati</taxon>
        <taxon>Planctomycetota</taxon>
        <taxon>Planctomycetia</taxon>
        <taxon>Gemmatales</taxon>
        <taxon>Gemmataceae</taxon>
        <taxon>Thermogemmata</taxon>
    </lineage>
</organism>
<gene>
    <name evidence="3" type="ORF">H0921_06175</name>
</gene>
<dbReference type="RefSeq" id="WP_194537190.1">
    <property type="nucleotide sequence ID" value="NZ_JACEFB010000003.1"/>
</dbReference>
<evidence type="ECO:0000313" key="3">
    <source>
        <dbReference type="EMBL" id="MBA2225749.1"/>
    </source>
</evidence>
<keyword evidence="2" id="KW-0472">Membrane</keyword>
<keyword evidence="2" id="KW-1133">Transmembrane helix</keyword>
<dbReference type="EMBL" id="JACEFB010000003">
    <property type="protein sequence ID" value="MBA2225749.1"/>
    <property type="molecule type" value="Genomic_DNA"/>
</dbReference>
<dbReference type="Proteomes" id="UP000542342">
    <property type="component" value="Unassembled WGS sequence"/>
</dbReference>
<evidence type="ECO:0000256" key="1">
    <source>
        <dbReference type="SAM" id="MobiDB-lite"/>
    </source>
</evidence>
<feature type="transmembrane region" description="Helical" evidence="2">
    <location>
        <begin position="22"/>
        <end position="42"/>
    </location>
</feature>
<protein>
    <submittedName>
        <fullName evidence="3">Uncharacterized protein</fullName>
    </submittedName>
</protein>
<sequence length="121" mass="13515">MDEPIHLTNTRKGQQSSSPPPVRWVCYEICYSFMLATVVCRSRPVATHSWKQRLSYGIGYSLLALLLGPWGIPWGIFHTLRILWLNLTGGIDVTPHVSQADNTTFIVRASDGSSLPSSRTE</sequence>
<proteinExistence type="predicted"/>
<feature type="compositionally biased region" description="Polar residues" evidence="1">
    <location>
        <begin position="7"/>
        <end position="17"/>
    </location>
</feature>
<name>A0A7V8VCY6_9BACT</name>